<dbReference type="AlphaFoldDB" id="A0AAW1R054"/>
<reference evidence="1 2" key="1">
    <citation type="journal article" date="2024" name="Nat. Commun.">
        <title>Phylogenomics reveals the evolutionary origins of lichenization in chlorophyte algae.</title>
        <authorList>
            <person name="Puginier C."/>
            <person name="Libourel C."/>
            <person name="Otte J."/>
            <person name="Skaloud P."/>
            <person name="Haon M."/>
            <person name="Grisel S."/>
            <person name="Petersen M."/>
            <person name="Berrin J.G."/>
            <person name="Delaux P.M."/>
            <person name="Dal Grande F."/>
            <person name="Keller J."/>
        </authorList>
    </citation>
    <scope>NUCLEOTIDE SEQUENCE [LARGE SCALE GENOMIC DNA]</scope>
    <source>
        <strain evidence="1 2">SAG 245.80</strain>
    </source>
</reference>
<dbReference type="Proteomes" id="UP001445335">
    <property type="component" value="Unassembled WGS sequence"/>
</dbReference>
<dbReference type="EMBL" id="JALJOU010000061">
    <property type="protein sequence ID" value="KAK9826899.1"/>
    <property type="molecule type" value="Genomic_DNA"/>
</dbReference>
<organism evidence="1 2">
    <name type="scientific">Elliptochloris bilobata</name>
    <dbReference type="NCBI Taxonomy" id="381761"/>
    <lineage>
        <taxon>Eukaryota</taxon>
        <taxon>Viridiplantae</taxon>
        <taxon>Chlorophyta</taxon>
        <taxon>core chlorophytes</taxon>
        <taxon>Trebouxiophyceae</taxon>
        <taxon>Trebouxiophyceae incertae sedis</taxon>
        <taxon>Elliptochloris clade</taxon>
        <taxon>Elliptochloris</taxon>
    </lineage>
</organism>
<accession>A0AAW1R054</accession>
<name>A0AAW1R054_9CHLO</name>
<evidence type="ECO:0000313" key="1">
    <source>
        <dbReference type="EMBL" id="KAK9826899.1"/>
    </source>
</evidence>
<sequence length="93" mass="9766">MRTTFTGTAITSMRINTRRSPCLPVQAAFKAAVKGKKALVAGKDIKAQQFEIGLGKDKKRVALGFTKSNELFVGHVAMLGVATSIIGGQVCAG</sequence>
<gene>
    <name evidence="1" type="ORF">WJX81_007002</name>
</gene>
<comment type="caution">
    <text evidence="1">The sequence shown here is derived from an EMBL/GenBank/DDBJ whole genome shotgun (WGS) entry which is preliminary data.</text>
</comment>
<protein>
    <submittedName>
        <fullName evidence="1">Uncharacterized protein</fullName>
    </submittedName>
</protein>
<proteinExistence type="predicted"/>
<keyword evidence="2" id="KW-1185">Reference proteome</keyword>
<evidence type="ECO:0000313" key="2">
    <source>
        <dbReference type="Proteomes" id="UP001445335"/>
    </source>
</evidence>